<dbReference type="Pfam" id="PF23576">
    <property type="entry name" value="SEN1_barrel"/>
    <property type="match status" value="1"/>
</dbReference>
<evidence type="ECO:0000313" key="10">
    <source>
        <dbReference type="RefSeq" id="XP_039120272.1"/>
    </source>
</evidence>
<evidence type="ECO:0000259" key="8">
    <source>
        <dbReference type="Pfam" id="PF23576"/>
    </source>
</evidence>
<dbReference type="PANTHER" id="PTHR10887:SF495">
    <property type="entry name" value="HELICASE SENATAXIN ISOFORM X1-RELATED"/>
    <property type="match status" value="1"/>
</dbReference>
<feature type="compositionally biased region" description="Polar residues" evidence="5">
    <location>
        <begin position="1134"/>
        <end position="1150"/>
    </location>
</feature>
<reference evidence="10 11" key="1">
    <citation type="submission" date="2025-04" db="UniProtKB">
        <authorList>
            <consortium name="RefSeq"/>
        </authorList>
    </citation>
    <scope>IDENTIFICATION</scope>
</reference>
<feature type="compositionally biased region" description="Basic and acidic residues" evidence="5">
    <location>
        <begin position="2197"/>
        <end position="2206"/>
    </location>
</feature>
<dbReference type="GO" id="GO:0004386">
    <property type="term" value="F:helicase activity"/>
    <property type="evidence" value="ECO:0007669"/>
    <property type="project" value="UniProtKB-KW"/>
</dbReference>
<dbReference type="InterPro" id="IPR041677">
    <property type="entry name" value="DNA2/NAM7_AAA_11"/>
</dbReference>
<dbReference type="SUPFAM" id="SSF52540">
    <property type="entry name" value="P-loop containing nucleoside triphosphate hydrolases"/>
    <property type="match status" value="1"/>
</dbReference>
<dbReference type="RefSeq" id="XP_039120277.1">
    <property type="nucleotide sequence ID" value="XM_039264343.1"/>
</dbReference>
<keyword evidence="4" id="KW-0067">ATP-binding</keyword>
<evidence type="ECO:0000313" key="15">
    <source>
        <dbReference type="RefSeq" id="XP_039120277.1"/>
    </source>
</evidence>
<dbReference type="PANTHER" id="PTHR10887">
    <property type="entry name" value="DNA2/NAM7 HELICASE FAMILY"/>
    <property type="match status" value="1"/>
</dbReference>
<evidence type="ECO:0000313" key="11">
    <source>
        <dbReference type="RefSeq" id="XP_039120273.1"/>
    </source>
</evidence>
<feature type="compositionally biased region" description="Low complexity" evidence="5">
    <location>
        <begin position="2249"/>
        <end position="2262"/>
    </location>
</feature>
<protein>
    <submittedName>
        <fullName evidence="10 11">Uncharacterized protein LOC120256658</fullName>
    </submittedName>
</protein>
<dbReference type="GO" id="GO:0005694">
    <property type="term" value="C:chromosome"/>
    <property type="evidence" value="ECO:0007669"/>
    <property type="project" value="UniProtKB-ARBA"/>
</dbReference>
<evidence type="ECO:0000256" key="2">
    <source>
        <dbReference type="ARBA" id="ARBA00022801"/>
    </source>
</evidence>
<evidence type="ECO:0000259" key="7">
    <source>
        <dbReference type="Pfam" id="PF13087"/>
    </source>
</evidence>
<evidence type="ECO:0000313" key="14">
    <source>
        <dbReference type="RefSeq" id="XP_039120276.1"/>
    </source>
</evidence>
<sequence>MGKRACGRRELVERWRFILEEQDEDDLCPSKQRRIQRLKEEWFSDSFDFLVDLPKDVHIWCGYADLMGPLLETFHNFFEDKHNDSPLKLVWKRVSQEMGQCTQCVCQHHQAQEAYGLGYESDTVEPLLKILKSLDEERVTEHLKEINFKIGQREYDPDCHGAEVVSLMFEVLMFPILFDDSLLVNEFQIFIEAVDKSHEITLAGHEQYPGVYAMFFLKYGRARAIGLRLAGCLGKLRRATDLEPLQPLLRNYIGILETEGLPLTPDTLRPRMQLEKLTVWSGVKTLLGFLDPPAFEEGILERYPIFMSIVLNHVSDDTPEFSHAVTCLRASFEMLGCKLWLRTSLSPSMIRNTLLGQCFHTRNEKSHKEIFDLFLPFLQSLEALQDGEHEKQRRHFLYFLLHQVTQSSNFSLLMRKNARKIALLIVYRGYTMNPPCPPFECAHMWGPSLVSSLKDSSLHNSLRQPAFDLINSIIVSDTSAITHLKLNSEAASMVDSSISSDFVVDDDEVLLSHHIKEKNNNCWREFSNQSKVTLVECKEWICIPMLWFEVLTEVDPAIFPVSICKAVFWVMSHISVIEANLSLEFSMPISKWLSQYAPEISSSFGWEVPQGYDDGSDGKESRNSIKVSSMQSPLARTLKRFAAEFIIQMEKHELHKQWTWEPEMAECLILLLIDPNENIRQIDRVVLEHISKTRGLTPGLQFLCSSATSLSAVYSGLRHALEKVQADTVSANFHNFQHLLFITRKLLKEVVTFSKTSPGSSQEGPKSGKFVSEGGFLRQPCFDDLCITPTEYSPIAVDMESWEKFSCLISIIIWPSLLKCLAEGRELVNSKNFQMTCVRLLETLPVVFERLTLSSSKLLGSPSLKNFFCFDYKWLSDLVDWGKSSLIVISRHWKQCISSLLTFLRDTGSGNPPYQIGAIEAIMSQDSIEVDVLREKVLHLSISLSREFSFTSEKKMSKGKTLMSEPSLGSSISNSCFYGGKHADAAKDVNSHDIVVLSDVVQEKKALPDFNPVCSSSKSGYSISNNVLPPHSSNRVSPDHLPSSGSSRDVVEPFPSSIAVQDTQLSFQMKQHDNLFYDKPSHEVEPSICENVSNSNSKVVSEDKGLVGAYNSNKLVSPKESHTVHKKVPAGPTLPSNRSASIQTVSKGTSKTKLEPAKEVAVIKDLICDVADDPLEHSLDHSRRPQSMLLTKPNISAPKRKIIQLHVPMNNKYGASNKAGTGGRKLKPAKLDDWYRPILEMDYFVTVGLSSSEVNKKIALNDFKEIPLSFHSPDHYVKIFRPLILEEFKAQLQNTYMETSSDDMWCCKFSVLSVEKIDDFHLVRGCPDDSESAASGGCSENDLVLLTKEPLKNSVQQIHVLGKVERREKCNKSRSIALVIRFYLPNGSSRSIKVKTLLIERSKWTLTRIMSITPQLREFQALSSLHDIPILPTIIDPVSCSSAYSDVKKVDLSKLPQSLQNSLRSSYNDSQLQAVRVAIRAQDSKRAYELSLVQGPPGTGKTKAIIGIVSASLAMHEAQKASASRMFSDSSISTAAAGNSLRTRLSQSSAIARAWQDAAFAKQMIKDAEREPSRSAARPAKGRVLICAQSNAAVDELVSRISEGLYGNDGKIYKPYMVRVGNAKTVHPNSMPFFIDTLVEQRLAEDTMNQNAKSDMGMASSSSLRAELEKVMDCIRLYESKRAKLNDSDTHMQVPSDNASKENDVLEISDSAIGAKLNILYVQKKTICGQLAAAQARERKFSEESRSLKRKIRKFILQEAEIVVTTLSGCGGDLYEVCSESASSNKFGSFSEQTLFDVVVIDEAAQALEPATLIPLQLLKSNRTRCIMVGDPKQLPATVLSNVASKFLYECSMFERLQRAGHPVIMLTEQYRMHPEICYFPSLHFYDNKLLNGSLMVSKSAPFHERTNLGPYMFFDVTDGREHHGKSSGSLSVYNEPEAEAAVEILKVLRRRYPFEFSSLRIGVITPYRSQLSLLRSRFSNAFGPKIVSEMELNTVDGFQGREVDILVLSTVRASQTSAKPSTVSSSGIGFVADVRRMNVALTRARMSLWIFGNAKKLETNLHWAALVKNAKERNLFVSVSRPYKSTFDKDFPSSRETSRSESTVCRLRHLEDHKKAESTCVKDEVSQRSEADVNVNTHGPALSHLKGKHKTCRRKLCKGVLEQDPTSPIDVGSSSARKLGTDCEHEGKLSSKKKDKSANADDSSRRHSLCKITGAETILVDKSLEAESDLKKSIEKARGARRLSADLSSCRSSQSTSTMPSHAKVSQKLEESSNSNIKPKDLVTTRKRQRAAVEELLSSALLPSKKPETSSKLATNRKR</sequence>
<dbReference type="RefSeq" id="XP_039120272.1">
    <property type="nucleotide sequence ID" value="XM_039264338.1"/>
</dbReference>
<evidence type="ECO:0000313" key="16">
    <source>
        <dbReference type="RefSeq" id="XP_039120278.1"/>
    </source>
</evidence>
<dbReference type="CDD" id="cd18042">
    <property type="entry name" value="DEXXQc_SETX"/>
    <property type="match status" value="1"/>
</dbReference>
<dbReference type="InterPro" id="IPR056474">
    <property type="entry name" value="SEN1_barrel"/>
</dbReference>
<feature type="domain" description="DNA2/NAM7 helicase-like C-terminal" evidence="7">
    <location>
        <begin position="1849"/>
        <end position="2056"/>
    </location>
</feature>
<feature type="domain" description="DNA2/NAM7 helicase helicase" evidence="6">
    <location>
        <begin position="1467"/>
        <end position="1842"/>
    </location>
</feature>
<keyword evidence="1" id="KW-0547">Nucleotide-binding</keyword>
<dbReference type="InterPro" id="IPR041679">
    <property type="entry name" value="DNA2/NAM7-like_C"/>
</dbReference>
<dbReference type="RefSeq" id="XP_039120276.1">
    <property type="nucleotide sequence ID" value="XM_039264342.1"/>
</dbReference>
<dbReference type="RefSeq" id="XP_039120275.1">
    <property type="nucleotide sequence ID" value="XM_039264341.1"/>
</dbReference>
<feature type="region of interest" description="Disordered" evidence="5">
    <location>
        <begin position="2164"/>
        <end position="2207"/>
    </location>
</feature>
<evidence type="ECO:0000256" key="1">
    <source>
        <dbReference type="ARBA" id="ARBA00022741"/>
    </source>
</evidence>
<dbReference type="Pfam" id="PF13086">
    <property type="entry name" value="AAA_11"/>
    <property type="match status" value="1"/>
</dbReference>
<dbReference type="CDD" id="cd18808">
    <property type="entry name" value="SF1_C_Upf1"/>
    <property type="match status" value="1"/>
</dbReference>
<feature type="compositionally biased region" description="Low complexity" evidence="5">
    <location>
        <begin position="2295"/>
        <end position="2305"/>
    </location>
</feature>
<feature type="region of interest" description="Disordered" evidence="5">
    <location>
        <begin position="1025"/>
        <end position="1050"/>
    </location>
</feature>
<name>A0AB40AZ47_DIOCR</name>
<keyword evidence="3" id="KW-0347">Helicase</keyword>
<dbReference type="InterPro" id="IPR047187">
    <property type="entry name" value="SF1_C_Upf1"/>
</dbReference>
<feature type="domain" description="Helicase SEN1 beta-barrel" evidence="8">
    <location>
        <begin position="1305"/>
        <end position="1409"/>
    </location>
</feature>
<evidence type="ECO:0000256" key="4">
    <source>
        <dbReference type="ARBA" id="ARBA00022840"/>
    </source>
</evidence>
<feature type="region of interest" description="Disordered" evidence="5">
    <location>
        <begin position="1117"/>
        <end position="1150"/>
    </location>
</feature>
<feature type="region of interest" description="Disordered" evidence="5">
    <location>
        <begin position="2238"/>
        <end position="2320"/>
    </location>
</feature>
<feature type="compositionally biased region" description="Polar residues" evidence="5">
    <location>
        <begin position="1025"/>
        <end position="1036"/>
    </location>
</feature>
<evidence type="ECO:0000256" key="3">
    <source>
        <dbReference type="ARBA" id="ARBA00022806"/>
    </source>
</evidence>
<dbReference type="InterPro" id="IPR027417">
    <property type="entry name" value="P-loop_NTPase"/>
</dbReference>
<dbReference type="GO" id="GO:0016787">
    <property type="term" value="F:hydrolase activity"/>
    <property type="evidence" value="ECO:0007669"/>
    <property type="project" value="UniProtKB-KW"/>
</dbReference>
<dbReference type="InterPro" id="IPR045055">
    <property type="entry name" value="DNA2/NAM7-like"/>
</dbReference>
<dbReference type="Gene3D" id="3.40.50.300">
    <property type="entry name" value="P-loop containing nucleotide triphosphate hydrolases"/>
    <property type="match status" value="2"/>
</dbReference>
<dbReference type="Pfam" id="PF13087">
    <property type="entry name" value="AAA_12"/>
    <property type="match status" value="1"/>
</dbReference>
<feature type="compositionally biased region" description="Basic and acidic residues" evidence="5">
    <location>
        <begin position="2180"/>
        <end position="2190"/>
    </location>
</feature>
<dbReference type="Proteomes" id="UP001515500">
    <property type="component" value="Unplaced"/>
</dbReference>
<evidence type="ECO:0000256" key="5">
    <source>
        <dbReference type="SAM" id="MobiDB-lite"/>
    </source>
</evidence>
<dbReference type="RefSeq" id="XP_039120274.1">
    <property type="nucleotide sequence ID" value="XM_039264340.1"/>
</dbReference>
<organism evidence="9 14">
    <name type="scientific">Dioscorea cayennensis subsp. rotundata</name>
    <name type="common">White Guinea yam</name>
    <name type="synonym">Dioscorea rotundata</name>
    <dbReference type="NCBI Taxonomy" id="55577"/>
    <lineage>
        <taxon>Eukaryota</taxon>
        <taxon>Viridiplantae</taxon>
        <taxon>Streptophyta</taxon>
        <taxon>Embryophyta</taxon>
        <taxon>Tracheophyta</taxon>
        <taxon>Spermatophyta</taxon>
        <taxon>Magnoliopsida</taxon>
        <taxon>Liliopsida</taxon>
        <taxon>Dioscoreales</taxon>
        <taxon>Dioscoreaceae</taxon>
        <taxon>Dioscorea</taxon>
    </lineage>
</organism>
<keyword evidence="2" id="KW-0378">Hydrolase</keyword>
<dbReference type="GO" id="GO:0005524">
    <property type="term" value="F:ATP binding"/>
    <property type="evidence" value="ECO:0007669"/>
    <property type="project" value="UniProtKB-KW"/>
</dbReference>
<dbReference type="RefSeq" id="XP_039120278.1">
    <property type="nucleotide sequence ID" value="XM_039264344.1"/>
</dbReference>
<evidence type="ECO:0000313" key="17">
    <source>
        <dbReference type="RefSeq" id="XP_039120279.1"/>
    </source>
</evidence>
<accession>A0AB40AZ47</accession>
<evidence type="ECO:0000259" key="6">
    <source>
        <dbReference type="Pfam" id="PF13086"/>
    </source>
</evidence>
<evidence type="ECO:0000313" key="9">
    <source>
        <dbReference type="Proteomes" id="UP001515500"/>
    </source>
</evidence>
<feature type="compositionally biased region" description="Polar residues" evidence="5">
    <location>
        <begin position="2311"/>
        <end position="2320"/>
    </location>
</feature>
<dbReference type="RefSeq" id="XP_039120279.1">
    <property type="nucleotide sequence ID" value="XM_039264345.1"/>
</dbReference>
<evidence type="ECO:0000313" key="13">
    <source>
        <dbReference type="RefSeq" id="XP_039120275.1"/>
    </source>
</evidence>
<dbReference type="GeneID" id="120256658"/>
<evidence type="ECO:0000313" key="12">
    <source>
        <dbReference type="RefSeq" id="XP_039120274.1"/>
    </source>
</evidence>
<dbReference type="RefSeq" id="XP_039120273.1">
    <property type="nucleotide sequence ID" value="XM_039264339.1"/>
</dbReference>
<keyword evidence="9" id="KW-1185">Reference proteome</keyword>
<dbReference type="FunFam" id="3.40.50.300:FF:000326">
    <property type="entry name" value="P-loop containing nucleoside triphosphate hydrolase"/>
    <property type="match status" value="1"/>
</dbReference>
<proteinExistence type="predicted"/>
<gene>
    <name evidence="10 11 12 13 14 15 16 17" type="primary">LOC120256658</name>
</gene>